<dbReference type="InterPro" id="IPR012934">
    <property type="entry name" value="Znf_AD"/>
</dbReference>
<dbReference type="InterPro" id="IPR050888">
    <property type="entry name" value="ZnF_C2H2-type_TF"/>
</dbReference>
<feature type="domain" description="ZAD" evidence="13">
    <location>
        <begin position="16"/>
        <end position="97"/>
    </location>
</feature>
<dbReference type="Pfam" id="PF07776">
    <property type="entry name" value="zf-AD"/>
    <property type="match status" value="1"/>
</dbReference>
<dbReference type="SMART" id="SM00868">
    <property type="entry name" value="zf-AD"/>
    <property type="match status" value="2"/>
</dbReference>
<dbReference type="SMART" id="SM00355">
    <property type="entry name" value="ZnF_C2H2"/>
    <property type="match status" value="12"/>
</dbReference>
<feature type="domain" description="C2H2-type" evidence="12">
    <location>
        <begin position="288"/>
        <end position="315"/>
    </location>
</feature>
<evidence type="ECO:0000256" key="4">
    <source>
        <dbReference type="ARBA" id="ARBA00022771"/>
    </source>
</evidence>
<dbReference type="InterPro" id="IPR036236">
    <property type="entry name" value="Znf_C2H2_sf"/>
</dbReference>
<dbReference type="PANTHER" id="PTHR24406">
    <property type="entry name" value="TRANSCRIPTIONAL REPRESSOR CTCFL-RELATED"/>
    <property type="match status" value="1"/>
</dbReference>
<feature type="domain" description="C2H2-type" evidence="12">
    <location>
        <begin position="232"/>
        <end position="259"/>
    </location>
</feature>
<dbReference type="GO" id="GO:0008270">
    <property type="term" value="F:zinc ion binding"/>
    <property type="evidence" value="ECO:0007669"/>
    <property type="project" value="UniProtKB-UniRule"/>
</dbReference>
<evidence type="ECO:0000256" key="6">
    <source>
        <dbReference type="ARBA" id="ARBA00023015"/>
    </source>
</evidence>
<feature type="binding site" evidence="11">
    <location>
        <position position="73"/>
    </location>
    <ligand>
        <name>Zn(2+)</name>
        <dbReference type="ChEBI" id="CHEBI:29105"/>
    </ligand>
</feature>
<feature type="binding site" evidence="11">
    <location>
        <position position="18"/>
    </location>
    <ligand>
        <name>Zn(2+)</name>
        <dbReference type="ChEBI" id="CHEBI:29105"/>
    </ligand>
</feature>
<organism evidence="14 15">
    <name type="scientific">Hermetia illucens</name>
    <name type="common">Black soldier fly</name>
    <dbReference type="NCBI Taxonomy" id="343691"/>
    <lineage>
        <taxon>Eukaryota</taxon>
        <taxon>Metazoa</taxon>
        <taxon>Ecdysozoa</taxon>
        <taxon>Arthropoda</taxon>
        <taxon>Hexapoda</taxon>
        <taxon>Insecta</taxon>
        <taxon>Pterygota</taxon>
        <taxon>Neoptera</taxon>
        <taxon>Endopterygota</taxon>
        <taxon>Diptera</taxon>
        <taxon>Brachycera</taxon>
        <taxon>Stratiomyomorpha</taxon>
        <taxon>Stratiomyidae</taxon>
        <taxon>Hermetiinae</taxon>
        <taxon>Hermetia</taxon>
    </lineage>
</organism>
<protein>
    <recommendedName>
        <fullName evidence="16">Zinc finger protein</fullName>
    </recommendedName>
</protein>
<feature type="domain" description="C2H2-type" evidence="12">
    <location>
        <begin position="480"/>
        <end position="507"/>
    </location>
</feature>
<keyword evidence="15" id="KW-1185">Reference proteome</keyword>
<dbReference type="Pfam" id="PF00096">
    <property type="entry name" value="zf-C2H2"/>
    <property type="match status" value="4"/>
</dbReference>
<dbReference type="SUPFAM" id="SSF57667">
    <property type="entry name" value="beta-beta-alpha zinc fingers"/>
    <property type="match status" value="6"/>
</dbReference>
<feature type="domain" description="C2H2-type" evidence="12">
    <location>
        <begin position="316"/>
        <end position="343"/>
    </location>
</feature>
<keyword evidence="3" id="KW-0677">Repeat</keyword>
<dbReference type="AlphaFoldDB" id="A0A7R8V649"/>
<evidence type="ECO:0000256" key="9">
    <source>
        <dbReference type="ARBA" id="ARBA00023242"/>
    </source>
</evidence>
<dbReference type="Proteomes" id="UP000594454">
    <property type="component" value="Chromosome 6"/>
</dbReference>
<feature type="domain" description="C2H2-type" evidence="12">
    <location>
        <begin position="344"/>
        <end position="371"/>
    </location>
</feature>
<dbReference type="GO" id="GO:0005634">
    <property type="term" value="C:nucleus"/>
    <property type="evidence" value="ECO:0007669"/>
    <property type="project" value="UniProtKB-SubCell"/>
</dbReference>
<evidence type="ECO:0000256" key="5">
    <source>
        <dbReference type="ARBA" id="ARBA00022833"/>
    </source>
</evidence>
<feature type="domain" description="C2H2-type" evidence="12">
    <location>
        <begin position="423"/>
        <end position="450"/>
    </location>
</feature>
<dbReference type="PROSITE" id="PS00028">
    <property type="entry name" value="ZINC_FINGER_C2H2_1"/>
    <property type="match status" value="9"/>
</dbReference>
<sequence>MVKELESCAEGLHLRTTCRTCCSTFSSEEPFTYLFDTASPAIDTSQNISEEVISFNLDITKDDGLPQQICLDCTQTFIAIKEFRERCKKVQELLFAYFRTQETLSVKTMELDSTVAVCKVESDTSDDSFCSENANEDCEYNDPSVENAEEQNPNENFYPPEHFCANIKTEVSIDEEGVSTYDLNSKPLCANCHKEFDNYEQLSTHYETCSTHSENLNFTDSNDGKDPTEIKFPCTICGNEFTDELEFVNHLQAHASNNLIACNRCGRNFSCPRALKKHFLRMHERSDHECSICKEKFTNEHRFKYHMRTHDPSKLFHCTVCGKSFMAVHHLKAHDLMHKDIRPFSCDTCDKKYRDKRSLETHMRKHSGERPYVCHICKKDFAIRTSYVLHVRKHEHAFKEMEENGGDVQLRGQDLSTLQAFPYKCSICSQGFKVAYSLAAHFDKHSEVRGFDCEECGKAFKNRPSLKQHVRLVHLKIKKYFCEFCRKKFTLPEELKSHKLIHRDEKPFKCEVCGKCFRRKNGHVAHMRVHNGDIYTCEICGKSCKSHSRLSDHIMTHTSAERQEVQRRIEEAAFKKLPLEVSCSSNVIKDIKIDPDLTE</sequence>
<keyword evidence="7" id="KW-0238">DNA-binding</keyword>
<evidence type="ECO:0008006" key="16">
    <source>
        <dbReference type="Google" id="ProtNLM"/>
    </source>
</evidence>
<evidence type="ECO:0000313" key="14">
    <source>
        <dbReference type="EMBL" id="CAD7093403.1"/>
    </source>
</evidence>
<dbReference type="FunFam" id="3.30.160.60:FF:000624">
    <property type="entry name" value="zinc finger protein 697"/>
    <property type="match status" value="1"/>
</dbReference>
<keyword evidence="6" id="KW-0805">Transcription regulation</keyword>
<keyword evidence="8" id="KW-0804">Transcription</keyword>
<feature type="domain" description="C2H2-type" evidence="12">
    <location>
        <begin position="535"/>
        <end position="562"/>
    </location>
</feature>
<feature type="binding site" evidence="11">
    <location>
        <position position="21"/>
    </location>
    <ligand>
        <name>Zn(2+)</name>
        <dbReference type="ChEBI" id="CHEBI:29105"/>
    </ligand>
</feature>
<gene>
    <name evidence="14" type="ORF">HERILL_LOCUS15688</name>
</gene>
<keyword evidence="2 11" id="KW-0479">Metal-binding</keyword>
<evidence type="ECO:0000256" key="2">
    <source>
        <dbReference type="ARBA" id="ARBA00022723"/>
    </source>
</evidence>
<keyword evidence="9" id="KW-0539">Nucleus</keyword>
<feature type="domain" description="C2H2-type" evidence="12">
    <location>
        <begin position="372"/>
        <end position="394"/>
    </location>
</feature>
<accession>A0A7R8V649</accession>
<dbReference type="OrthoDB" id="6077919at2759"/>
<dbReference type="FunFam" id="3.30.160.60:FF:001228">
    <property type="entry name" value="Zinc finger protein 236"/>
    <property type="match status" value="1"/>
</dbReference>
<evidence type="ECO:0000256" key="8">
    <source>
        <dbReference type="ARBA" id="ARBA00023163"/>
    </source>
</evidence>
<evidence type="ECO:0000256" key="10">
    <source>
        <dbReference type="PROSITE-ProRule" id="PRU00042"/>
    </source>
</evidence>
<keyword evidence="5 11" id="KW-0862">Zinc</keyword>
<proteinExistence type="predicted"/>
<keyword evidence="4 10" id="KW-0863">Zinc-finger</keyword>
<feature type="binding site" evidence="11">
    <location>
        <position position="70"/>
    </location>
    <ligand>
        <name>Zn(2+)</name>
        <dbReference type="ChEBI" id="CHEBI:29105"/>
    </ligand>
</feature>
<evidence type="ECO:0000313" key="15">
    <source>
        <dbReference type="Proteomes" id="UP000594454"/>
    </source>
</evidence>
<dbReference type="InterPro" id="IPR013087">
    <property type="entry name" value="Znf_C2H2_type"/>
</dbReference>
<dbReference type="PROSITE" id="PS51915">
    <property type="entry name" value="ZAD"/>
    <property type="match status" value="1"/>
</dbReference>
<dbReference type="InParanoid" id="A0A7R8V649"/>
<dbReference type="PROSITE" id="PS50157">
    <property type="entry name" value="ZINC_FINGER_C2H2_2"/>
    <property type="match status" value="11"/>
</dbReference>
<dbReference type="Gene3D" id="3.40.1800.20">
    <property type="match status" value="1"/>
</dbReference>
<evidence type="ECO:0000259" key="13">
    <source>
        <dbReference type="PROSITE" id="PS51915"/>
    </source>
</evidence>
<comment type="subcellular location">
    <subcellularLocation>
        <location evidence="1">Nucleus</location>
    </subcellularLocation>
</comment>
<reference evidence="14 15" key="1">
    <citation type="submission" date="2020-11" db="EMBL/GenBank/DDBJ databases">
        <authorList>
            <person name="Wallbank WR R."/>
            <person name="Pardo Diaz C."/>
            <person name="Kozak K."/>
            <person name="Martin S."/>
            <person name="Jiggins C."/>
            <person name="Moest M."/>
            <person name="Warren A I."/>
            <person name="Generalovic N T."/>
            <person name="Byers J.R.P. K."/>
            <person name="Montejo-Kovacevich G."/>
            <person name="Yen C E."/>
        </authorList>
    </citation>
    <scope>NUCLEOTIDE SEQUENCE [LARGE SCALE GENOMIC DNA]</scope>
</reference>
<feature type="domain" description="C2H2-type" evidence="12">
    <location>
        <begin position="260"/>
        <end position="288"/>
    </location>
</feature>
<dbReference type="EMBL" id="LR899014">
    <property type="protein sequence ID" value="CAD7093403.1"/>
    <property type="molecule type" value="Genomic_DNA"/>
</dbReference>
<dbReference type="GO" id="GO:0003677">
    <property type="term" value="F:DNA binding"/>
    <property type="evidence" value="ECO:0007669"/>
    <property type="project" value="UniProtKB-KW"/>
</dbReference>
<evidence type="ECO:0000256" key="1">
    <source>
        <dbReference type="ARBA" id="ARBA00004123"/>
    </source>
</evidence>
<feature type="domain" description="C2H2-type" evidence="12">
    <location>
        <begin position="451"/>
        <end position="479"/>
    </location>
</feature>
<evidence type="ECO:0000256" key="11">
    <source>
        <dbReference type="PROSITE-ProRule" id="PRU01263"/>
    </source>
</evidence>
<dbReference type="Gene3D" id="3.30.160.60">
    <property type="entry name" value="Classic Zinc Finger"/>
    <property type="match status" value="9"/>
</dbReference>
<evidence type="ECO:0000259" key="12">
    <source>
        <dbReference type="PROSITE" id="PS50157"/>
    </source>
</evidence>
<feature type="domain" description="C2H2-type" evidence="12">
    <location>
        <begin position="508"/>
        <end position="535"/>
    </location>
</feature>
<evidence type="ECO:0000256" key="7">
    <source>
        <dbReference type="ARBA" id="ARBA00023125"/>
    </source>
</evidence>
<evidence type="ECO:0000256" key="3">
    <source>
        <dbReference type="ARBA" id="ARBA00022737"/>
    </source>
</evidence>
<dbReference type="SUPFAM" id="SSF57716">
    <property type="entry name" value="Glucocorticoid receptor-like (DNA-binding domain)"/>
    <property type="match status" value="1"/>
</dbReference>
<name>A0A7R8V649_HERIL</name>